<evidence type="ECO:0000313" key="2">
    <source>
        <dbReference type="EMBL" id="JAE21770.1"/>
    </source>
</evidence>
<dbReference type="EMBL" id="GBRH01176126">
    <property type="protein sequence ID" value="JAE21770.1"/>
    <property type="molecule type" value="Transcribed_RNA"/>
</dbReference>
<proteinExistence type="predicted"/>
<feature type="region of interest" description="Disordered" evidence="1">
    <location>
        <begin position="80"/>
        <end position="106"/>
    </location>
</feature>
<reference evidence="2" key="2">
    <citation type="journal article" date="2015" name="Data Brief">
        <title>Shoot transcriptome of the giant reed, Arundo donax.</title>
        <authorList>
            <person name="Barrero R.A."/>
            <person name="Guerrero F.D."/>
            <person name="Moolhuijzen P."/>
            <person name="Goolsby J.A."/>
            <person name="Tidwell J."/>
            <person name="Bellgard S.E."/>
            <person name="Bellgard M.I."/>
        </authorList>
    </citation>
    <scope>NUCLEOTIDE SEQUENCE</scope>
    <source>
        <tissue evidence="2">Shoot tissue taken approximately 20 cm above the soil surface</tissue>
    </source>
</reference>
<sequence>MHILLSKMTANLFASVRLHAYDTCGIARVCERYTLFPASRTEASIFGDAWRRVEIYQLHVLHGRSFTFMLRRPSLQGCLHPSAPSSPSLLHTPSSPSLLHSLSRQL</sequence>
<name>A0A0A9G9J6_ARUDO</name>
<evidence type="ECO:0000256" key="1">
    <source>
        <dbReference type="SAM" id="MobiDB-lite"/>
    </source>
</evidence>
<reference evidence="2" key="1">
    <citation type="submission" date="2014-09" db="EMBL/GenBank/DDBJ databases">
        <authorList>
            <person name="Magalhaes I.L.F."/>
            <person name="Oliveira U."/>
            <person name="Santos F.R."/>
            <person name="Vidigal T.H.D.A."/>
            <person name="Brescovit A.D."/>
            <person name="Santos A.J."/>
        </authorList>
    </citation>
    <scope>NUCLEOTIDE SEQUENCE</scope>
    <source>
        <tissue evidence="2">Shoot tissue taken approximately 20 cm above the soil surface</tissue>
    </source>
</reference>
<protein>
    <submittedName>
        <fullName evidence="2">Uncharacterized protein</fullName>
    </submittedName>
</protein>
<organism evidence="2">
    <name type="scientific">Arundo donax</name>
    <name type="common">Giant reed</name>
    <name type="synonym">Donax arundinaceus</name>
    <dbReference type="NCBI Taxonomy" id="35708"/>
    <lineage>
        <taxon>Eukaryota</taxon>
        <taxon>Viridiplantae</taxon>
        <taxon>Streptophyta</taxon>
        <taxon>Embryophyta</taxon>
        <taxon>Tracheophyta</taxon>
        <taxon>Spermatophyta</taxon>
        <taxon>Magnoliopsida</taxon>
        <taxon>Liliopsida</taxon>
        <taxon>Poales</taxon>
        <taxon>Poaceae</taxon>
        <taxon>PACMAD clade</taxon>
        <taxon>Arundinoideae</taxon>
        <taxon>Arundineae</taxon>
        <taxon>Arundo</taxon>
    </lineage>
</organism>
<dbReference type="AlphaFoldDB" id="A0A0A9G9J6"/>
<accession>A0A0A9G9J6</accession>